<name>A0A139II62_9PEZI</name>
<accession>A0A139II62</accession>
<comment type="subcellular location">
    <subcellularLocation>
        <location evidence="1">Membrane</location>
        <topology evidence="1">Multi-pass membrane protein</topology>
    </subcellularLocation>
</comment>
<sequence>MDLSIPIRQKAPEITATAGLVAFAILKNKLTPAGVLAGIISATIHLLHPWPAFFWLLMVFFLLGTFVTKIGHASKSHLTQSSTGGTGGEGARKAIQVWANSGWACILILSHAYHIGISPVHQVLPIGIIAQYAAVAADTFASELGILSKGETVMITAPWKKVAKGTNGGVTMDGLKYSVLGSGLLTFVAGMGLFFTEPRVTMDAKVSGLLVMAGLAGSVIDSVLGALLQVTVTDKGTGKVIEGAGGQRVKVLPDGSRVQIGTDLLTNNGVNFVMASSASILAMGVAYVLDLHLQPAR</sequence>
<evidence type="ECO:0000313" key="8">
    <source>
        <dbReference type="Proteomes" id="UP000073492"/>
    </source>
</evidence>
<protein>
    <recommendedName>
        <fullName evidence="9">DUF92 domain-containing protein</fullName>
    </recommendedName>
</protein>
<comment type="similarity">
    <text evidence="2">Belongs to the TMEM19 family.</text>
</comment>
<dbReference type="GO" id="GO:0016020">
    <property type="term" value="C:membrane"/>
    <property type="evidence" value="ECO:0007669"/>
    <property type="project" value="UniProtKB-SubCell"/>
</dbReference>
<evidence type="ECO:0000256" key="5">
    <source>
        <dbReference type="ARBA" id="ARBA00023136"/>
    </source>
</evidence>
<feature type="transmembrane region" description="Helical" evidence="6">
    <location>
        <begin position="177"/>
        <end position="196"/>
    </location>
</feature>
<organism evidence="7 8">
    <name type="scientific">Pseudocercospora musae</name>
    <dbReference type="NCBI Taxonomy" id="113226"/>
    <lineage>
        <taxon>Eukaryota</taxon>
        <taxon>Fungi</taxon>
        <taxon>Dikarya</taxon>
        <taxon>Ascomycota</taxon>
        <taxon>Pezizomycotina</taxon>
        <taxon>Dothideomycetes</taxon>
        <taxon>Dothideomycetidae</taxon>
        <taxon>Mycosphaerellales</taxon>
        <taxon>Mycosphaerellaceae</taxon>
        <taxon>Pseudocercospora</taxon>
    </lineage>
</organism>
<evidence type="ECO:0000256" key="6">
    <source>
        <dbReference type="SAM" id="Phobius"/>
    </source>
</evidence>
<dbReference type="AlphaFoldDB" id="A0A139II62"/>
<feature type="transmembrane region" description="Helical" evidence="6">
    <location>
        <begin position="53"/>
        <end position="71"/>
    </location>
</feature>
<dbReference type="Proteomes" id="UP000073492">
    <property type="component" value="Unassembled WGS sequence"/>
</dbReference>
<evidence type="ECO:0000256" key="1">
    <source>
        <dbReference type="ARBA" id="ARBA00004141"/>
    </source>
</evidence>
<dbReference type="OrthoDB" id="15001at2759"/>
<keyword evidence="5 6" id="KW-0472">Membrane</keyword>
<dbReference type="PANTHER" id="PTHR13353">
    <property type="entry name" value="TRANSMEMBRANE PROTEIN 19"/>
    <property type="match status" value="1"/>
</dbReference>
<dbReference type="Pfam" id="PF01940">
    <property type="entry name" value="DUF92"/>
    <property type="match status" value="1"/>
</dbReference>
<keyword evidence="4 6" id="KW-1133">Transmembrane helix</keyword>
<reference evidence="7 8" key="1">
    <citation type="submission" date="2015-07" db="EMBL/GenBank/DDBJ databases">
        <title>Comparative genomics of the Sigatoka disease complex on banana suggests a link between parallel evolutionary changes in Pseudocercospora fijiensis and Pseudocercospora eumusae and increased virulence on the banana host.</title>
        <authorList>
            <person name="Chang T.-C."/>
            <person name="Salvucci A."/>
            <person name="Crous P.W."/>
            <person name="Stergiopoulos I."/>
        </authorList>
    </citation>
    <scope>NUCLEOTIDE SEQUENCE [LARGE SCALE GENOMIC DNA]</scope>
    <source>
        <strain evidence="7 8">CBS 116634</strain>
    </source>
</reference>
<feature type="transmembrane region" description="Helical" evidence="6">
    <location>
        <begin position="30"/>
        <end position="47"/>
    </location>
</feature>
<gene>
    <name evidence="7" type="ORF">AC579_6717</name>
</gene>
<evidence type="ECO:0000256" key="2">
    <source>
        <dbReference type="ARBA" id="ARBA00009012"/>
    </source>
</evidence>
<dbReference type="InterPro" id="IPR002794">
    <property type="entry name" value="DUF92_TMEM19"/>
</dbReference>
<comment type="caution">
    <text evidence="7">The sequence shown here is derived from an EMBL/GenBank/DDBJ whole genome shotgun (WGS) entry which is preliminary data.</text>
</comment>
<keyword evidence="3 6" id="KW-0812">Transmembrane</keyword>
<evidence type="ECO:0000256" key="3">
    <source>
        <dbReference type="ARBA" id="ARBA00022692"/>
    </source>
</evidence>
<evidence type="ECO:0000313" key="7">
    <source>
        <dbReference type="EMBL" id="KXT14246.1"/>
    </source>
</evidence>
<dbReference type="PANTHER" id="PTHR13353:SF5">
    <property type="entry name" value="TRANSMEMBRANE PROTEIN 19"/>
    <property type="match status" value="1"/>
</dbReference>
<feature type="transmembrane region" description="Helical" evidence="6">
    <location>
        <begin position="269"/>
        <end position="289"/>
    </location>
</feature>
<dbReference type="STRING" id="113226.A0A139II62"/>
<dbReference type="EMBL" id="LFZO01000088">
    <property type="protein sequence ID" value="KXT14246.1"/>
    <property type="molecule type" value="Genomic_DNA"/>
</dbReference>
<evidence type="ECO:0000256" key="4">
    <source>
        <dbReference type="ARBA" id="ARBA00022989"/>
    </source>
</evidence>
<keyword evidence="8" id="KW-1185">Reference proteome</keyword>
<proteinExistence type="inferred from homology"/>
<feature type="transmembrane region" description="Helical" evidence="6">
    <location>
        <begin position="208"/>
        <end position="228"/>
    </location>
</feature>
<evidence type="ECO:0008006" key="9">
    <source>
        <dbReference type="Google" id="ProtNLM"/>
    </source>
</evidence>